<feature type="transmembrane region" description="Helical" evidence="1">
    <location>
        <begin position="133"/>
        <end position="150"/>
    </location>
</feature>
<keyword evidence="1" id="KW-0472">Membrane</keyword>
<dbReference type="KEGG" id="elut:CKA38_13000"/>
<keyword evidence="4" id="KW-1185">Reference proteome</keyword>
<dbReference type="PANTHER" id="PTHR38033">
    <property type="entry name" value="MEMBRANE PROTEIN-RELATED"/>
    <property type="match status" value="1"/>
</dbReference>
<sequence length="253" mass="28492">MNTSTLDTKPPAVPTLHELCDPLFQEICRLNRIGRKAPAGEYAITYSEIKGIFANMAERARKDVRLNLNYEKVELALVFFVDFMITEAKLPYSAEWNKKRLAYERNELAGDEKFFDMLDETLADTKEGAVERLVIYYICLGLGFSGWYMGQDEYLRKKQKEILPRIRPYLDTDESGLISPDAYKSTNTVNLPLPMGSTLIPMLICLVTLIVVVIAANIVLFKTASSELTKSVDEIRAHENAAAAEQQAATPAR</sequence>
<dbReference type="Pfam" id="PF09850">
    <property type="entry name" value="DotU"/>
    <property type="match status" value="1"/>
</dbReference>
<keyword evidence="1" id="KW-1133">Transmembrane helix</keyword>
<keyword evidence="1" id="KW-0812">Transmembrane</keyword>
<accession>A0A2U8E5F6</accession>
<protein>
    <recommendedName>
        <fullName evidence="2">Type IV / VI secretion system DotU domain-containing protein</fullName>
    </recommendedName>
</protein>
<dbReference type="Proteomes" id="UP000244896">
    <property type="component" value="Chromosome"/>
</dbReference>
<evidence type="ECO:0000256" key="1">
    <source>
        <dbReference type="SAM" id="Phobius"/>
    </source>
</evidence>
<evidence type="ECO:0000313" key="3">
    <source>
        <dbReference type="EMBL" id="AWI10050.1"/>
    </source>
</evidence>
<dbReference type="EMBL" id="CP023004">
    <property type="protein sequence ID" value="AWI10050.1"/>
    <property type="molecule type" value="Genomic_DNA"/>
</dbReference>
<feature type="domain" description="Type IV / VI secretion system DotU" evidence="2">
    <location>
        <begin position="16"/>
        <end position="216"/>
    </location>
</feature>
<evidence type="ECO:0000259" key="2">
    <source>
        <dbReference type="Pfam" id="PF09850"/>
    </source>
</evidence>
<dbReference type="OrthoDB" id="192491at2"/>
<dbReference type="InterPro" id="IPR017732">
    <property type="entry name" value="T4/T6SS_DotU"/>
</dbReference>
<feature type="transmembrane region" description="Helical" evidence="1">
    <location>
        <begin position="199"/>
        <end position="221"/>
    </location>
</feature>
<organism evidence="3 4">
    <name type="scientific">Ereboglobus luteus</name>
    <dbReference type="NCBI Taxonomy" id="1796921"/>
    <lineage>
        <taxon>Bacteria</taxon>
        <taxon>Pseudomonadati</taxon>
        <taxon>Verrucomicrobiota</taxon>
        <taxon>Opitutia</taxon>
        <taxon>Opitutales</taxon>
        <taxon>Opitutaceae</taxon>
        <taxon>Ereboglobus</taxon>
    </lineage>
</organism>
<name>A0A2U8E5F6_9BACT</name>
<dbReference type="Gene3D" id="1.25.40.590">
    <property type="entry name" value="Type IV / VI secretion system, DotU"/>
    <property type="match status" value="1"/>
</dbReference>
<reference evidence="3 4" key="1">
    <citation type="journal article" date="2018" name="Syst. Appl. Microbiol.">
        <title>Ereboglobus luteus gen. nov. sp. nov. from cockroach guts, and new insights into the oxygen relationship of the genera Opitutus and Didymococcus (Verrucomicrobia: Opitutaceae).</title>
        <authorList>
            <person name="Tegtmeier D."/>
            <person name="Belitz A."/>
            <person name="Radek R."/>
            <person name="Heimerl T."/>
            <person name="Brune A."/>
        </authorList>
    </citation>
    <scope>NUCLEOTIDE SEQUENCE [LARGE SCALE GENOMIC DNA]</scope>
    <source>
        <strain evidence="3 4">Ho45</strain>
    </source>
</reference>
<dbReference type="AlphaFoldDB" id="A0A2U8E5F6"/>
<gene>
    <name evidence="3" type="ORF">CKA38_13000</name>
</gene>
<dbReference type="PANTHER" id="PTHR38033:SF1">
    <property type="entry name" value="DOTU FAMILY TYPE IV_VI SECRETION SYSTEM PROTEIN"/>
    <property type="match status" value="1"/>
</dbReference>
<proteinExistence type="predicted"/>
<evidence type="ECO:0000313" key="4">
    <source>
        <dbReference type="Proteomes" id="UP000244896"/>
    </source>
</evidence>
<dbReference type="InterPro" id="IPR038522">
    <property type="entry name" value="T4/T6SS_DotU_sf"/>
</dbReference>
<dbReference type="RefSeq" id="WP_108825865.1">
    <property type="nucleotide sequence ID" value="NZ_CP023004.1"/>
</dbReference>